<evidence type="ECO:0000313" key="1">
    <source>
        <dbReference type="EMBL" id="AVM00162.1"/>
    </source>
</evidence>
<accession>A0A2S0KEP0</accession>
<protein>
    <submittedName>
        <fullName evidence="1">Uncharacterized protein</fullName>
    </submittedName>
</protein>
<dbReference type="Proteomes" id="UP000239814">
    <property type="component" value="Chromosome"/>
</dbReference>
<dbReference type="OrthoDB" id="2361182at2"/>
<keyword evidence="2" id="KW-1185">Reference proteome</keyword>
<gene>
    <name evidence="1" type="ORF">C6V83_07615</name>
</gene>
<dbReference type="RefSeq" id="WP_105941893.1">
    <property type="nucleotide sequence ID" value="NZ_CP027433.1"/>
</dbReference>
<dbReference type="AlphaFoldDB" id="A0A2S0KEP0"/>
<reference evidence="1 2" key="1">
    <citation type="submission" date="2018-03" db="EMBL/GenBank/DDBJ databases">
        <title>Characteristics and genome of n-alkane degrading marine bacteria Gordonia iterans isolated from crude oil contaminated in Tae-an, South Korea.</title>
        <authorList>
            <person name="Lee S.-S."/>
            <person name="Kim H."/>
        </authorList>
    </citation>
    <scope>NUCLEOTIDE SEQUENCE [LARGE SCALE GENOMIC DNA]</scope>
    <source>
        <strain evidence="1 2">Co17</strain>
    </source>
</reference>
<evidence type="ECO:0000313" key="2">
    <source>
        <dbReference type="Proteomes" id="UP000239814"/>
    </source>
</evidence>
<organism evidence="1 2">
    <name type="scientific">Gordonia iterans</name>
    <dbReference type="NCBI Taxonomy" id="1004901"/>
    <lineage>
        <taxon>Bacteria</taxon>
        <taxon>Bacillati</taxon>
        <taxon>Actinomycetota</taxon>
        <taxon>Actinomycetes</taxon>
        <taxon>Mycobacteriales</taxon>
        <taxon>Gordoniaceae</taxon>
        <taxon>Gordonia</taxon>
    </lineage>
</organism>
<proteinExistence type="predicted"/>
<name>A0A2S0KEP0_9ACTN</name>
<dbReference type="KEGG" id="git:C6V83_07615"/>
<dbReference type="Pfam" id="PF19654">
    <property type="entry name" value="DUF6157"/>
    <property type="match status" value="1"/>
</dbReference>
<dbReference type="InterPro" id="IPR046155">
    <property type="entry name" value="DUF6157"/>
</dbReference>
<dbReference type="EMBL" id="CP027433">
    <property type="protein sequence ID" value="AVM00162.1"/>
    <property type="molecule type" value="Genomic_DNA"/>
</dbReference>
<sequence length="136" mass="14977">MGSTDYVETFIAVADDCPVSAAEEPPAGKKAPSVAELQFGLLAEHPYEYTSDDVLFEVYARRHAVPDADRAEARAAFFAKSQACLRASPLGKRYGWGLHYDDQARVAVVPLGSDRYRELSADPNLKQLKAMRSKRA</sequence>